<reference evidence="2 3" key="1">
    <citation type="journal article" date="2018" name="Sci. Data">
        <title>The draft genome sequence of cork oak.</title>
        <authorList>
            <person name="Ramos A.M."/>
            <person name="Usie A."/>
            <person name="Barbosa P."/>
            <person name="Barros P.M."/>
            <person name="Capote T."/>
            <person name="Chaves I."/>
            <person name="Simoes F."/>
            <person name="Abreu I."/>
            <person name="Carrasquinho I."/>
            <person name="Faro C."/>
            <person name="Guimaraes J.B."/>
            <person name="Mendonca D."/>
            <person name="Nobrega F."/>
            <person name="Rodrigues L."/>
            <person name="Saibo N.J.M."/>
            <person name="Varela M.C."/>
            <person name="Egas C."/>
            <person name="Matos J."/>
            <person name="Miguel C.M."/>
            <person name="Oliveira M.M."/>
            <person name="Ricardo C.P."/>
            <person name="Goncalves S."/>
        </authorList>
    </citation>
    <scope>NUCLEOTIDE SEQUENCE [LARGE SCALE GENOMIC DNA]</scope>
    <source>
        <strain evidence="3">cv. HL8</strain>
    </source>
</reference>
<gene>
    <name evidence="2" type="ORF">CFP56_043487</name>
</gene>
<accession>A0AAW0LIJ0</accession>
<sequence length="267" mass="30248">MQWDANLYVKNREETFLDDGGLFRNSLSYFISIRSSYLSMHQDGHLIVEPYSPFRFSRQFGLCQDILGTIKEDIRQGTLDKIMEFWRLCTLYKTGCKAFFPVPPTLSNFILHTTSGYKKWWNHIHGKYLDDGVNILIAGAHPPPPKSKIVQPINVKSNNNKDIQLPKVHVANTISKSVNHNIQSKESQGVTTKLKKPPPRAPSVERSLEVHDAFEGGTNPVLEEVSDDDDSDHHWNRTKRPKLTIPSNPNSLRGITSASENLEGAKD</sequence>
<evidence type="ECO:0000313" key="3">
    <source>
        <dbReference type="Proteomes" id="UP000237347"/>
    </source>
</evidence>
<feature type="region of interest" description="Disordered" evidence="1">
    <location>
        <begin position="184"/>
        <end position="267"/>
    </location>
</feature>
<dbReference type="AlphaFoldDB" id="A0AAW0LIJ0"/>
<protein>
    <recommendedName>
        <fullName evidence="4">Aminotransferase-like plant mobile domain-containing protein</fullName>
    </recommendedName>
</protein>
<evidence type="ECO:0000313" key="2">
    <source>
        <dbReference type="EMBL" id="KAK7850891.1"/>
    </source>
</evidence>
<proteinExistence type="predicted"/>
<evidence type="ECO:0000256" key="1">
    <source>
        <dbReference type="SAM" id="MobiDB-lite"/>
    </source>
</evidence>
<dbReference type="PANTHER" id="PTHR36607">
    <property type="entry name" value="1,2-DIHYDROXY-3-KETO-5-METHYLTHIOPENTENE DIOXYGENASE 4"/>
    <property type="match status" value="1"/>
</dbReference>
<feature type="compositionally biased region" description="Polar residues" evidence="1">
    <location>
        <begin position="245"/>
        <end position="260"/>
    </location>
</feature>
<dbReference type="Proteomes" id="UP000237347">
    <property type="component" value="Unassembled WGS sequence"/>
</dbReference>
<dbReference type="EMBL" id="PKMF04000094">
    <property type="protein sequence ID" value="KAK7850891.1"/>
    <property type="molecule type" value="Genomic_DNA"/>
</dbReference>
<keyword evidence="3" id="KW-1185">Reference proteome</keyword>
<evidence type="ECO:0008006" key="4">
    <source>
        <dbReference type="Google" id="ProtNLM"/>
    </source>
</evidence>
<organism evidence="2 3">
    <name type="scientific">Quercus suber</name>
    <name type="common">Cork oak</name>
    <dbReference type="NCBI Taxonomy" id="58331"/>
    <lineage>
        <taxon>Eukaryota</taxon>
        <taxon>Viridiplantae</taxon>
        <taxon>Streptophyta</taxon>
        <taxon>Embryophyta</taxon>
        <taxon>Tracheophyta</taxon>
        <taxon>Spermatophyta</taxon>
        <taxon>Magnoliopsida</taxon>
        <taxon>eudicotyledons</taxon>
        <taxon>Gunneridae</taxon>
        <taxon>Pentapetalae</taxon>
        <taxon>rosids</taxon>
        <taxon>fabids</taxon>
        <taxon>Fagales</taxon>
        <taxon>Fagaceae</taxon>
        <taxon>Quercus</taxon>
    </lineage>
</organism>
<comment type="caution">
    <text evidence="2">The sequence shown here is derived from an EMBL/GenBank/DDBJ whole genome shotgun (WGS) entry which is preliminary data.</text>
</comment>
<name>A0AAW0LIJ0_QUESU</name>
<dbReference type="PANTHER" id="PTHR36607:SF20">
    <property type="entry name" value="AMINOTRANSFERASE-LIKE PLANT MOBILE DOMAIN-CONTAINING PROTEIN"/>
    <property type="match status" value="1"/>
</dbReference>